<gene>
    <name evidence="6" type="ORF">ACH5RR_035478</name>
</gene>
<dbReference type="Gene3D" id="1.10.40.50">
    <property type="entry name" value="Probable gtpase engc, domain 3"/>
    <property type="match status" value="1"/>
</dbReference>
<dbReference type="PROSITE" id="PS51721">
    <property type="entry name" value="G_CP"/>
    <property type="match status" value="1"/>
</dbReference>
<dbReference type="InterPro" id="IPR004881">
    <property type="entry name" value="Ribosome_biogen_GTPase_RsgA"/>
</dbReference>
<dbReference type="InterPro" id="IPR012340">
    <property type="entry name" value="NA-bd_OB-fold"/>
</dbReference>
<reference evidence="6 7" key="1">
    <citation type="submission" date="2024-11" db="EMBL/GenBank/DDBJ databases">
        <title>A near-complete genome assembly of Cinchona calisaya.</title>
        <authorList>
            <person name="Lian D.C."/>
            <person name="Zhao X.W."/>
            <person name="Wei L."/>
        </authorList>
    </citation>
    <scope>NUCLEOTIDE SEQUENCE [LARGE SCALE GENOMIC DNA]</scope>
    <source>
        <tissue evidence="6">Nenye</tissue>
    </source>
</reference>
<evidence type="ECO:0000259" key="5">
    <source>
        <dbReference type="PROSITE" id="PS51721"/>
    </source>
</evidence>
<comment type="caution">
    <text evidence="6">The sequence shown here is derived from an EMBL/GenBank/DDBJ whole genome shotgun (WGS) entry which is preliminary data.</text>
</comment>
<dbReference type="SUPFAM" id="SSF50249">
    <property type="entry name" value="Nucleic acid-binding proteins"/>
    <property type="match status" value="1"/>
</dbReference>
<dbReference type="InterPro" id="IPR027417">
    <property type="entry name" value="P-loop_NTPase"/>
</dbReference>
<dbReference type="SUPFAM" id="SSF52540">
    <property type="entry name" value="P-loop containing nucleoside triphosphate hydrolases"/>
    <property type="match status" value="1"/>
</dbReference>
<dbReference type="InterPro" id="IPR010914">
    <property type="entry name" value="RsgA_GTPase_dom"/>
</dbReference>
<feature type="domain" description="CP-type G" evidence="5">
    <location>
        <begin position="193"/>
        <end position="372"/>
    </location>
</feature>
<dbReference type="HAMAP" id="MF_01820">
    <property type="entry name" value="GTPase_RsgA"/>
    <property type="match status" value="1"/>
</dbReference>
<dbReference type="AlphaFoldDB" id="A0ABD2Y0B1"/>
<dbReference type="PANTHER" id="PTHR32120">
    <property type="entry name" value="SMALL RIBOSOMAL SUBUNIT BIOGENESIS GTPASE RSGA"/>
    <property type="match status" value="1"/>
</dbReference>
<organism evidence="6 7">
    <name type="scientific">Cinchona calisaya</name>
    <dbReference type="NCBI Taxonomy" id="153742"/>
    <lineage>
        <taxon>Eukaryota</taxon>
        <taxon>Viridiplantae</taxon>
        <taxon>Streptophyta</taxon>
        <taxon>Embryophyta</taxon>
        <taxon>Tracheophyta</taxon>
        <taxon>Spermatophyta</taxon>
        <taxon>Magnoliopsida</taxon>
        <taxon>eudicotyledons</taxon>
        <taxon>Gunneridae</taxon>
        <taxon>Pentapetalae</taxon>
        <taxon>asterids</taxon>
        <taxon>lamiids</taxon>
        <taxon>Gentianales</taxon>
        <taxon>Rubiaceae</taxon>
        <taxon>Cinchonoideae</taxon>
        <taxon>Cinchoneae</taxon>
        <taxon>Cinchona</taxon>
    </lineage>
</organism>
<keyword evidence="1" id="KW-0547">Nucleotide-binding</keyword>
<sequence length="515" mass="58420">MTIASIPIILRLKTTPFLALPLSSSAFAIRRLRHCYFSIYAAAARRHPQNPSQNVSRKPNEPSRNLLKARETVKQLSSPALLSLENKPPKLSKNQAVGLVAASQANFMRVIVQQVAEKEEEQLDDELEKESRSSEEFAGGEEGGRIGMELLCVVKAVLKKIKRRVLVGDKVLVGSIDWVDRRGMIEDVFQRKTETADPPVANVDHLLVLFSMDQPKPEAFALTRFLVEAESTGIPFTLAFNKSELASEETLFTWKSRLRSWGYDPIFCSVESKYGIDTLQFNLREQTSVIVGPSGVGKSSLINALRNNKHFIGVSEHDNWFDPILGSSWFEEQRVAEVSTRSGRGKHTTRHVSLLPLFGGGYLADTPGYSQPSLMKVTKQSLSQHFPEIRKMLKDKEPSKCSFSDCLHLGEPGCIVNAQWERYPYYLQLLDEIKVREEFQLRTIGTKKEGDVRYKVGGKGVQQAEPRLELKKHRRQSRKRINQSILDELDEYYEDDDENIIDDDHPMSRAMKQEN</sequence>
<evidence type="ECO:0000313" key="7">
    <source>
        <dbReference type="Proteomes" id="UP001630127"/>
    </source>
</evidence>
<dbReference type="PANTHER" id="PTHR32120:SF11">
    <property type="entry name" value="SMALL RIBOSOMAL SUBUNIT BIOGENESIS GTPASE RSGA 1, MITOCHONDRIAL-RELATED"/>
    <property type="match status" value="1"/>
</dbReference>
<name>A0ABD2Y0B1_9GENT</name>
<dbReference type="CDD" id="cd01854">
    <property type="entry name" value="YjeQ_EngC"/>
    <property type="match status" value="1"/>
</dbReference>
<evidence type="ECO:0000259" key="4">
    <source>
        <dbReference type="PROSITE" id="PS50936"/>
    </source>
</evidence>
<evidence type="ECO:0000256" key="1">
    <source>
        <dbReference type="ARBA" id="ARBA00022741"/>
    </source>
</evidence>
<dbReference type="EMBL" id="JBJUIK010000015">
    <property type="protein sequence ID" value="KAL3501029.1"/>
    <property type="molecule type" value="Genomic_DNA"/>
</dbReference>
<dbReference type="InterPro" id="IPR030378">
    <property type="entry name" value="G_CP_dom"/>
</dbReference>
<dbReference type="Pfam" id="PF03193">
    <property type="entry name" value="RsgA_GTPase"/>
    <property type="match status" value="1"/>
</dbReference>
<dbReference type="PROSITE" id="PS50936">
    <property type="entry name" value="ENGC_GTPASE"/>
    <property type="match status" value="1"/>
</dbReference>
<keyword evidence="2" id="KW-0342">GTP-binding</keyword>
<evidence type="ECO:0000256" key="2">
    <source>
        <dbReference type="ARBA" id="ARBA00023134"/>
    </source>
</evidence>
<dbReference type="Proteomes" id="UP001630127">
    <property type="component" value="Unassembled WGS sequence"/>
</dbReference>
<feature type="region of interest" description="Disordered" evidence="3">
    <location>
        <begin position="121"/>
        <end position="140"/>
    </location>
</feature>
<dbReference type="GO" id="GO:0005525">
    <property type="term" value="F:GTP binding"/>
    <property type="evidence" value="ECO:0007669"/>
    <property type="project" value="UniProtKB-KW"/>
</dbReference>
<evidence type="ECO:0000256" key="3">
    <source>
        <dbReference type="SAM" id="MobiDB-lite"/>
    </source>
</evidence>
<feature type="domain" description="EngC GTPase" evidence="4">
    <location>
        <begin position="201"/>
        <end position="370"/>
    </location>
</feature>
<dbReference type="Gene3D" id="3.40.50.300">
    <property type="entry name" value="P-loop containing nucleotide triphosphate hydrolases"/>
    <property type="match status" value="1"/>
</dbReference>
<keyword evidence="7" id="KW-1185">Reference proteome</keyword>
<evidence type="ECO:0000313" key="6">
    <source>
        <dbReference type="EMBL" id="KAL3501029.1"/>
    </source>
</evidence>
<accession>A0ABD2Y0B1</accession>
<proteinExistence type="inferred from homology"/>
<protein>
    <submittedName>
        <fullName evidence="6">Uncharacterized protein</fullName>
    </submittedName>
</protein>
<dbReference type="NCBIfam" id="TIGR00157">
    <property type="entry name" value="ribosome small subunit-dependent GTPase A"/>
    <property type="match status" value="1"/>
</dbReference>